<gene>
    <name evidence="2" type="ORF">CCGE525_31890</name>
</gene>
<feature type="region of interest" description="Disordered" evidence="1">
    <location>
        <begin position="24"/>
        <end position="44"/>
    </location>
</feature>
<geneLocation type="plasmid" evidence="3">
    <name>prccge525c</name>
</geneLocation>
<accession>A0A387G062</accession>
<evidence type="ECO:0000313" key="3">
    <source>
        <dbReference type="Proteomes" id="UP000282195"/>
    </source>
</evidence>
<organism evidence="2 3">
    <name type="scientific">Rhizobium jaguaris</name>
    <dbReference type="NCBI Taxonomy" id="1312183"/>
    <lineage>
        <taxon>Bacteria</taxon>
        <taxon>Pseudomonadati</taxon>
        <taxon>Pseudomonadota</taxon>
        <taxon>Alphaproteobacteria</taxon>
        <taxon>Hyphomicrobiales</taxon>
        <taxon>Rhizobiaceae</taxon>
        <taxon>Rhizobium/Agrobacterium group</taxon>
        <taxon>Rhizobium</taxon>
    </lineage>
</organism>
<evidence type="ECO:0000313" key="2">
    <source>
        <dbReference type="EMBL" id="AYG63277.1"/>
    </source>
</evidence>
<protein>
    <submittedName>
        <fullName evidence="2">Uncharacterized protein</fullName>
    </submittedName>
</protein>
<dbReference type="OrthoDB" id="8403154at2"/>
<name>A0A387G062_9HYPH</name>
<proteinExistence type="predicted"/>
<reference evidence="2 3" key="1">
    <citation type="submission" date="2018-10" db="EMBL/GenBank/DDBJ databases">
        <title>Rhizobium etli, R. leguminosarum and a new Rhizobium genospecies from Phaseolus dumosus.</title>
        <authorList>
            <person name="Ramirez-Puebla S.T."/>
            <person name="Rogel-Hernandez M.A."/>
            <person name="Guerrero G."/>
            <person name="Ormeno-Orrillo E."/>
            <person name="Martinez-Romero J.C."/>
            <person name="Negrete-Yankelevich S."/>
            <person name="Martinez-Romero E."/>
        </authorList>
    </citation>
    <scope>NUCLEOTIDE SEQUENCE [LARGE SCALE GENOMIC DNA]</scope>
    <source>
        <strain evidence="2 3">CCGE525</strain>
        <plasmid evidence="3">prccge525c</plasmid>
    </source>
</reference>
<dbReference type="KEGG" id="rjg:CCGE525_31890"/>
<dbReference type="EMBL" id="CP032695">
    <property type="protein sequence ID" value="AYG63277.1"/>
    <property type="molecule type" value="Genomic_DNA"/>
</dbReference>
<dbReference type="Proteomes" id="UP000282195">
    <property type="component" value="Plasmid pRCCGE525c"/>
</dbReference>
<sequence length="65" mass="7455">MEDRMTFNFISRLKMAFSPLALQGTGKPGAPGTPIEGTRALDDDREQSARDYEFYYWCSTPAPWY</sequence>
<dbReference type="AlphaFoldDB" id="A0A387G062"/>
<keyword evidence="3" id="KW-1185">Reference proteome</keyword>
<evidence type="ECO:0000256" key="1">
    <source>
        <dbReference type="SAM" id="MobiDB-lite"/>
    </source>
</evidence>
<keyword evidence="2" id="KW-0614">Plasmid</keyword>